<sequence>MSSFGASIEPCSVVDGADLISRSFTASELGALEELALVEDGAIVEEILRCSADGMILERDLVVGGGVDESRVAERVGVTRPVELVVVEGDAGRPPPKVRPRIGLRVGGADIMDRKVMCRRDRRQVREIHKHSLPFECSPQNGRASARQVNNPHVFIPTFVIKCGVSIGLRPDVGPAPAKHNPDNSESRSFAHFAPLYRPSLLCESTTHTTFVVRIIVVCICRDIYTAPCCAATCRR</sequence>
<dbReference type="HOGENOM" id="CLU_1176086_0_0_1"/>
<keyword evidence="2" id="KW-1185">Reference proteome</keyword>
<proteinExistence type="predicted"/>
<evidence type="ECO:0000313" key="2">
    <source>
        <dbReference type="Proteomes" id="UP000011668"/>
    </source>
</evidence>
<organism evidence="1 2">
    <name type="scientific">Thanatephorus cucumeris (strain AG1-IA)</name>
    <name type="common">Rice sheath blight fungus</name>
    <name type="synonym">Rhizoctonia solani</name>
    <dbReference type="NCBI Taxonomy" id="983506"/>
    <lineage>
        <taxon>Eukaryota</taxon>
        <taxon>Fungi</taxon>
        <taxon>Dikarya</taxon>
        <taxon>Basidiomycota</taxon>
        <taxon>Agaricomycotina</taxon>
        <taxon>Agaricomycetes</taxon>
        <taxon>Cantharellales</taxon>
        <taxon>Ceratobasidiaceae</taxon>
        <taxon>Rhizoctonia</taxon>
        <taxon>Rhizoctonia solani AG-1</taxon>
    </lineage>
</organism>
<comment type="caution">
    <text evidence="1">The sequence shown here is derived from an EMBL/GenBank/DDBJ whole genome shotgun (WGS) entry which is preliminary data.</text>
</comment>
<dbReference type="EMBL" id="AFRT01001003">
    <property type="protein sequence ID" value="ELU41699.1"/>
    <property type="molecule type" value="Genomic_DNA"/>
</dbReference>
<gene>
    <name evidence="1" type="ORF">AG1IA_04275</name>
</gene>
<dbReference type="AlphaFoldDB" id="L8WZA8"/>
<evidence type="ECO:0000313" key="1">
    <source>
        <dbReference type="EMBL" id="ELU41699.1"/>
    </source>
</evidence>
<dbReference type="Proteomes" id="UP000011668">
    <property type="component" value="Unassembled WGS sequence"/>
</dbReference>
<protein>
    <submittedName>
        <fullName evidence="1">Uncharacterized protein</fullName>
    </submittedName>
</protein>
<name>L8WZA8_THACA</name>
<accession>L8WZA8</accession>
<reference evidence="1 2" key="1">
    <citation type="journal article" date="2013" name="Nat. Commun.">
        <title>The evolution and pathogenic mechanisms of the rice sheath blight pathogen.</title>
        <authorList>
            <person name="Zheng A."/>
            <person name="Lin R."/>
            <person name="Xu L."/>
            <person name="Qin P."/>
            <person name="Tang C."/>
            <person name="Ai P."/>
            <person name="Zhang D."/>
            <person name="Liu Y."/>
            <person name="Sun Z."/>
            <person name="Feng H."/>
            <person name="Wang Y."/>
            <person name="Chen Y."/>
            <person name="Liang X."/>
            <person name="Fu R."/>
            <person name="Li Q."/>
            <person name="Zhang J."/>
            <person name="Yu X."/>
            <person name="Xie Z."/>
            <person name="Ding L."/>
            <person name="Guan P."/>
            <person name="Tang J."/>
            <person name="Liang Y."/>
            <person name="Wang S."/>
            <person name="Deng Q."/>
            <person name="Li S."/>
            <person name="Zhu J."/>
            <person name="Wang L."/>
            <person name="Liu H."/>
            <person name="Li P."/>
        </authorList>
    </citation>
    <scope>NUCLEOTIDE SEQUENCE [LARGE SCALE GENOMIC DNA]</scope>
    <source>
        <strain evidence="2">AG-1 IA</strain>
    </source>
</reference>